<feature type="domain" description="Mycothiol-dependent maleylpyruvate isomerase metal-binding" evidence="1">
    <location>
        <begin position="11"/>
        <end position="95"/>
    </location>
</feature>
<dbReference type="Proteomes" id="UP001596337">
    <property type="component" value="Unassembled WGS sequence"/>
</dbReference>
<dbReference type="InterPro" id="IPR034660">
    <property type="entry name" value="DinB/YfiT-like"/>
</dbReference>
<dbReference type="Gene3D" id="1.20.120.450">
    <property type="entry name" value="dinb family like domain"/>
    <property type="match status" value="1"/>
</dbReference>
<keyword evidence="3" id="KW-1185">Reference proteome</keyword>
<dbReference type="RefSeq" id="WP_345405408.1">
    <property type="nucleotide sequence ID" value="NZ_BAABLA010000120.1"/>
</dbReference>
<evidence type="ECO:0000313" key="2">
    <source>
        <dbReference type="EMBL" id="MFC6867467.1"/>
    </source>
</evidence>
<evidence type="ECO:0000313" key="3">
    <source>
        <dbReference type="Proteomes" id="UP001596337"/>
    </source>
</evidence>
<proteinExistence type="predicted"/>
<gene>
    <name evidence="2" type="ORF">ACFQGD_09925</name>
</gene>
<protein>
    <submittedName>
        <fullName evidence="2">Maleylpyruvate isomerase family mycothiol-dependent enzyme</fullName>
    </submittedName>
</protein>
<dbReference type="InterPro" id="IPR024344">
    <property type="entry name" value="MDMPI_metal-binding"/>
</dbReference>
<dbReference type="EMBL" id="JBHSXX010000001">
    <property type="protein sequence ID" value="MFC6867467.1"/>
    <property type="molecule type" value="Genomic_DNA"/>
</dbReference>
<evidence type="ECO:0000259" key="1">
    <source>
        <dbReference type="Pfam" id="PF11716"/>
    </source>
</evidence>
<dbReference type="SUPFAM" id="SSF109854">
    <property type="entry name" value="DinB/YfiT-like putative metalloenzymes"/>
    <property type="match status" value="1"/>
</dbReference>
<dbReference type="InterPro" id="IPR017517">
    <property type="entry name" value="Maleyloyr_isom"/>
</dbReference>
<dbReference type="Pfam" id="PF11716">
    <property type="entry name" value="MDMPI_N"/>
    <property type="match status" value="1"/>
</dbReference>
<organism evidence="2 3">
    <name type="scientific">Haloechinothrix salitolerans</name>
    <dbReference type="NCBI Taxonomy" id="926830"/>
    <lineage>
        <taxon>Bacteria</taxon>
        <taxon>Bacillati</taxon>
        <taxon>Actinomycetota</taxon>
        <taxon>Actinomycetes</taxon>
        <taxon>Pseudonocardiales</taxon>
        <taxon>Pseudonocardiaceae</taxon>
        <taxon>Haloechinothrix</taxon>
    </lineage>
</organism>
<dbReference type="NCBIfam" id="TIGR03083">
    <property type="entry name" value="maleylpyruvate isomerase family mycothiol-dependent enzyme"/>
    <property type="match status" value="1"/>
</dbReference>
<keyword evidence="2" id="KW-0413">Isomerase</keyword>
<comment type="caution">
    <text evidence="2">The sequence shown here is derived from an EMBL/GenBank/DDBJ whole genome shotgun (WGS) entry which is preliminary data.</text>
</comment>
<dbReference type="GO" id="GO:0016853">
    <property type="term" value="F:isomerase activity"/>
    <property type="evidence" value="ECO:0007669"/>
    <property type="project" value="UniProtKB-KW"/>
</dbReference>
<sequence>MTDRIAEETYAERARLATLLEGLEPAQWATPSLCAGWRVRDVVAHITMPFRTSVVRLVAGLVRARFSFDRYADLDARAHAARTSDGELVSLLRDNVRHPWRPPGGGQAGALSHDVIHGLDVTEPLGLDGPPPSRIELVLRHAGKRNLDHFGVDLGGTQLAATDADIAVGDGATRRMPAKDVLLVVTGRRALAEVPGENG</sequence>
<accession>A0ABW2BYW0</accession>
<reference evidence="3" key="1">
    <citation type="journal article" date="2019" name="Int. J. Syst. Evol. Microbiol.">
        <title>The Global Catalogue of Microorganisms (GCM) 10K type strain sequencing project: providing services to taxonomists for standard genome sequencing and annotation.</title>
        <authorList>
            <consortium name="The Broad Institute Genomics Platform"/>
            <consortium name="The Broad Institute Genome Sequencing Center for Infectious Disease"/>
            <person name="Wu L."/>
            <person name="Ma J."/>
        </authorList>
    </citation>
    <scope>NUCLEOTIDE SEQUENCE [LARGE SCALE GENOMIC DNA]</scope>
    <source>
        <strain evidence="3">KCTC 32255</strain>
    </source>
</reference>
<name>A0ABW2BYW0_9PSEU</name>